<evidence type="ECO:0000313" key="2">
    <source>
        <dbReference type="EMBL" id="PZX56581.1"/>
    </source>
</evidence>
<name>A0A2W7R8Y1_9BACT</name>
<dbReference type="AlphaFoldDB" id="A0A2W7R8Y1"/>
<keyword evidence="1" id="KW-0812">Transmembrane</keyword>
<organism evidence="2 3">
    <name type="scientific">Algoriphagus chordae</name>
    <dbReference type="NCBI Taxonomy" id="237019"/>
    <lineage>
        <taxon>Bacteria</taxon>
        <taxon>Pseudomonadati</taxon>
        <taxon>Bacteroidota</taxon>
        <taxon>Cytophagia</taxon>
        <taxon>Cytophagales</taxon>
        <taxon>Cyclobacteriaceae</taxon>
        <taxon>Algoriphagus</taxon>
    </lineage>
</organism>
<dbReference type="PROSITE" id="PS51257">
    <property type="entry name" value="PROKAR_LIPOPROTEIN"/>
    <property type="match status" value="1"/>
</dbReference>
<keyword evidence="1" id="KW-0472">Membrane</keyword>
<evidence type="ECO:0000256" key="1">
    <source>
        <dbReference type="SAM" id="Phobius"/>
    </source>
</evidence>
<feature type="transmembrane region" description="Helical" evidence="1">
    <location>
        <begin position="46"/>
        <end position="69"/>
    </location>
</feature>
<comment type="caution">
    <text evidence="2">The sequence shown here is derived from an EMBL/GenBank/DDBJ whole genome shotgun (WGS) entry which is preliminary data.</text>
</comment>
<proteinExistence type="predicted"/>
<feature type="transmembrane region" description="Helical" evidence="1">
    <location>
        <begin position="293"/>
        <end position="311"/>
    </location>
</feature>
<sequence length="627" mass="72360">MKFPSIAQLKEEGSTAALRFPVSLIFGFLAAGLGCYLIEIEPADDLSLLNLLLTFALGIPLYFCIDVLAERKKFTAFQRQMAWLIGLLFLGLIYFSFPSQNTFTNTRVPYIRYAIYNLAIHLMVAFLPYFGSDNQEEFWNYNKNLFIRFVQGLCYSLVIFIGISLALLAIDALFDAKIQGETYPQIFALTFGIFNTWFFLAGIPKSFESKVSLVQYPKGLKIFTQFILIPLLLIYLCILYFYGAKIIITGDWPKGIVSYMIIAIAVLGIFTNLLLYPYQYWKEGNWIKRFHRAYYIFLIPLIILLFLAIGIRIQDYGLTVNRYIITLMGIWLAFIAIYYSLGKQNIKVIPISLSLFMILSSFGPWGMFSLSELMQRNRLIKILTEHNILVDDKIQNEVMWEITNTGKHKPIGDLQLNSLPTPELNEVNSILQYLEDYHGMTNLYPWFEQDLESMMKQVTSKRSAPITLPSEFLVESMGLTYKNRYQLLTHDALPQNLTLEVNQNIQLDITAYDYLSSVDLGEWTISNQSPKEEKYALEIDPKSQEILILTWENSQIQIPLSDYLQNLVNQYGYDFHRVDNDELLITSTGENLHVLLQVQTLHIEQSEKANKLISLRGILLIKEIEQE</sequence>
<feature type="transmembrane region" description="Helical" evidence="1">
    <location>
        <begin position="323"/>
        <end position="341"/>
    </location>
</feature>
<feature type="transmembrane region" description="Helical" evidence="1">
    <location>
        <begin position="182"/>
        <end position="201"/>
    </location>
</feature>
<feature type="transmembrane region" description="Helical" evidence="1">
    <location>
        <begin position="222"/>
        <end position="244"/>
    </location>
</feature>
<dbReference type="Proteomes" id="UP000248882">
    <property type="component" value="Unassembled WGS sequence"/>
</dbReference>
<keyword evidence="3" id="KW-1185">Reference proteome</keyword>
<protein>
    <submittedName>
        <fullName evidence="2">Uncharacterized protein DUF4153</fullName>
    </submittedName>
</protein>
<reference evidence="2 3" key="1">
    <citation type="submission" date="2018-06" db="EMBL/GenBank/DDBJ databases">
        <title>Genomic Encyclopedia of Archaeal and Bacterial Type Strains, Phase II (KMG-II): from individual species to whole genera.</title>
        <authorList>
            <person name="Goeker M."/>
        </authorList>
    </citation>
    <scope>NUCLEOTIDE SEQUENCE [LARGE SCALE GENOMIC DNA]</scope>
    <source>
        <strain evidence="2 3">DSM 19830</strain>
    </source>
</reference>
<feature type="transmembrane region" description="Helical" evidence="1">
    <location>
        <begin position="20"/>
        <end position="40"/>
    </location>
</feature>
<feature type="transmembrane region" description="Helical" evidence="1">
    <location>
        <begin position="348"/>
        <end position="368"/>
    </location>
</feature>
<gene>
    <name evidence="2" type="ORF">LV85_00508</name>
</gene>
<feature type="transmembrane region" description="Helical" evidence="1">
    <location>
        <begin position="81"/>
        <end position="98"/>
    </location>
</feature>
<evidence type="ECO:0000313" key="3">
    <source>
        <dbReference type="Proteomes" id="UP000248882"/>
    </source>
</evidence>
<feature type="transmembrane region" description="Helical" evidence="1">
    <location>
        <begin position="152"/>
        <end position="170"/>
    </location>
</feature>
<accession>A0A2W7R8Y1</accession>
<feature type="transmembrane region" description="Helical" evidence="1">
    <location>
        <begin position="110"/>
        <end position="131"/>
    </location>
</feature>
<dbReference type="EMBL" id="QKZT01000002">
    <property type="protein sequence ID" value="PZX56581.1"/>
    <property type="molecule type" value="Genomic_DNA"/>
</dbReference>
<dbReference type="Pfam" id="PF13687">
    <property type="entry name" value="DUF4153"/>
    <property type="match status" value="1"/>
</dbReference>
<dbReference type="InterPro" id="IPR025291">
    <property type="entry name" value="DUF4153"/>
</dbReference>
<keyword evidence="1" id="KW-1133">Transmembrane helix</keyword>
<feature type="transmembrane region" description="Helical" evidence="1">
    <location>
        <begin position="256"/>
        <end position="281"/>
    </location>
</feature>